<dbReference type="Proteomes" id="UP001164459">
    <property type="component" value="Chromosome"/>
</dbReference>
<dbReference type="RefSeq" id="WP_269035684.1">
    <property type="nucleotide sequence ID" value="NZ_CP114040.1"/>
</dbReference>
<name>A0ABY7H291_9BACT</name>
<organism evidence="1 2">
    <name type="scientific">Nannocystis punicea</name>
    <dbReference type="NCBI Taxonomy" id="2995304"/>
    <lineage>
        <taxon>Bacteria</taxon>
        <taxon>Pseudomonadati</taxon>
        <taxon>Myxococcota</taxon>
        <taxon>Polyangia</taxon>
        <taxon>Nannocystales</taxon>
        <taxon>Nannocystaceae</taxon>
        <taxon>Nannocystis</taxon>
    </lineage>
</organism>
<keyword evidence="2" id="KW-1185">Reference proteome</keyword>
<proteinExistence type="predicted"/>
<reference evidence="1" key="1">
    <citation type="submission" date="2022-11" db="EMBL/GenBank/DDBJ databases">
        <title>Minimal conservation of predation-associated metabolite biosynthetic gene clusters underscores biosynthetic potential of Myxococcota including descriptions for ten novel species: Archangium lansinium sp. nov., Myxococcus landrumus sp. nov., Nannocystis bai.</title>
        <authorList>
            <person name="Ahearne A."/>
            <person name="Stevens C."/>
            <person name="Dowd S."/>
        </authorList>
    </citation>
    <scope>NUCLEOTIDE SEQUENCE</scope>
    <source>
        <strain evidence="1">Fl3</strain>
    </source>
</reference>
<dbReference type="EMBL" id="CP114040">
    <property type="protein sequence ID" value="WAS93353.1"/>
    <property type="molecule type" value="Genomic_DNA"/>
</dbReference>
<evidence type="ECO:0000313" key="1">
    <source>
        <dbReference type="EMBL" id="WAS93353.1"/>
    </source>
</evidence>
<accession>A0ABY7H291</accession>
<gene>
    <name evidence="1" type="ORF">O0S08_44985</name>
</gene>
<dbReference type="Pfam" id="PF08819">
    <property type="entry name" value="DUF1802"/>
    <property type="match status" value="1"/>
</dbReference>
<sequence>MRVTSPVALKEWAALCAGLDAGEQSVLVRKGGIREPRAAVGQAPTFSLEHRGFWLLPTWFHAREPGRDRDLAPAARARLPQVLADAPPPGRLHFRLWAEVDAAVEVRDLARLDRLGDAHGLGRECVADRFAYRKPGLWVLFLRTYRSGQLLDLPDRAEYAGCHSWVDLAEELAGAVEPVLTDREHGARVAELRSALGDG</sequence>
<protein>
    <submittedName>
        <fullName evidence="1">DUF1802 family protein</fullName>
    </submittedName>
</protein>
<dbReference type="InterPro" id="IPR014923">
    <property type="entry name" value="DUF1802"/>
</dbReference>
<evidence type="ECO:0000313" key="2">
    <source>
        <dbReference type="Proteomes" id="UP001164459"/>
    </source>
</evidence>